<dbReference type="OMA" id="NNAHARI"/>
<keyword evidence="4" id="KW-1185">Reference proteome</keyword>
<feature type="compositionally biased region" description="Low complexity" evidence="1">
    <location>
        <begin position="436"/>
        <end position="454"/>
    </location>
</feature>
<keyword evidence="2" id="KW-0732">Signal</keyword>
<dbReference type="RefSeq" id="XP_018271607.1">
    <property type="nucleotide sequence ID" value="XM_018416877.1"/>
</dbReference>
<dbReference type="InterPro" id="IPR052586">
    <property type="entry name" value="ASCC2"/>
</dbReference>
<feature type="compositionally biased region" description="Low complexity" evidence="1">
    <location>
        <begin position="534"/>
        <end position="555"/>
    </location>
</feature>
<feature type="compositionally biased region" description="Basic and acidic residues" evidence="1">
    <location>
        <begin position="494"/>
        <end position="509"/>
    </location>
</feature>
<feature type="region of interest" description="Disordered" evidence="1">
    <location>
        <begin position="577"/>
        <end position="724"/>
    </location>
</feature>
<evidence type="ECO:0000313" key="3">
    <source>
        <dbReference type="EMBL" id="KPV75558.1"/>
    </source>
</evidence>
<dbReference type="PANTHER" id="PTHR21494">
    <property type="entry name" value="ACTIVATING SIGNAL COINTEGRATOR 1 COMPLEX SUBUNIT 2 ASC-1 COMPLEX SUBUNIT P100"/>
    <property type="match status" value="1"/>
</dbReference>
<evidence type="ECO:0000256" key="1">
    <source>
        <dbReference type="SAM" id="MobiDB-lite"/>
    </source>
</evidence>
<dbReference type="Proteomes" id="UP000053890">
    <property type="component" value="Unassembled WGS sequence"/>
</dbReference>
<dbReference type="OrthoDB" id="5577209at2759"/>
<name>A0A194S4A0_RHOGW</name>
<sequence>MTAEQSTQLLVALLTLPASSLPSTLALPTIADSLSSLLAASRSTQHQQRTSDDTRQLLQAVIARAAPVKGALTSLSLVAHYLAAFLPLNAHLARATAHEALTANARLAQQVRTDGLDALKLALGRAGTPDDEHGNGAIDAATTLLALVQGTLECFSPQSTAGATAATDCLAALAGAYARLEADSAPALDSLRLAIVDTAHALVLTTSSALSTSSSAAHASSTALDCLKDLLVVLLPPRSSAAGPSALALDLASLAPGLAATLTDAVTGSVGPTARQVKDLVGGLRRAGEGAAGEAPDWVARLRRAQQVGGAADAGVGLGRDKGKEVALAGAISHLLDLFPHLPAPFLRAALVHPTFSSSGNLERATESLVASLLDDAPLPADLVALRDGAAPSPAPAPAPPAPTKPAPSHSPAPAAPARANVHDDDRLFSRGTLLGPRTARRSPPASARASSGGLALDESLKASIIALTEAPSSDEDDDDDAYGEAFLEGDEDGGPRVKVGDGEPKDGEGSSDEDGEHGGTRTPRGGFDGPQGGSTTASSSAPPARAAAPAQAAGYGPAVTLTLESAYLAHPEVFARDSATRRGKARKVLRERTGLGDEQIEGWKSMLERDAKKMQRLKDKHQDLAAGGNRPSAPSSSAHRAAGASSSATGAHERPPHQQQQQKQQEGSSAGDGAGGGRGGASGGRGGARGGGASRGRGDGGRKEHDRAKRGRDRKMARMGAAP</sequence>
<accession>A0A194S4A0</accession>
<evidence type="ECO:0000313" key="4">
    <source>
        <dbReference type="Proteomes" id="UP000053890"/>
    </source>
</evidence>
<dbReference type="GeneID" id="28977325"/>
<gene>
    <name evidence="3" type="ORF">RHOBADRAFT_53524</name>
</gene>
<dbReference type="STRING" id="578459.A0A194S4A0"/>
<feature type="region of interest" description="Disordered" evidence="1">
    <location>
        <begin position="469"/>
        <end position="555"/>
    </location>
</feature>
<feature type="compositionally biased region" description="Basic and acidic residues" evidence="1">
    <location>
        <begin position="697"/>
        <end position="708"/>
    </location>
</feature>
<reference evidence="3 4" key="1">
    <citation type="journal article" date="2015" name="Front. Microbiol.">
        <title>Genome sequence of the plant growth promoting endophytic yeast Rhodotorula graminis WP1.</title>
        <authorList>
            <person name="Firrincieli A."/>
            <person name="Otillar R."/>
            <person name="Salamov A."/>
            <person name="Schmutz J."/>
            <person name="Khan Z."/>
            <person name="Redman R.S."/>
            <person name="Fleck N.D."/>
            <person name="Lindquist E."/>
            <person name="Grigoriev I.V."/>
            <person name="Doty S.L."/>
        </authorList>
    </citation>
    <scope>NUCLEOTIDE SEQUENCE [LARGE SCALE GENOMIC DNA]</scope>
    <source>
        <strain evidence="3 4">WP1</strain>
    </source>
</reference>
<feature type="region of interest" description="Disordered" evidence="1">
    <location>
        <begin position="388"/>
        <end position="455"/>
    </location>
</feature>
<feature type="compositionally biased region" description="Gly residues" evidence="1">
    <location>
        <begin position="671"/>
        <end position="696"/>
    </location>
</feature>
<dbReference type="GO" id="GO:0043130">
    <property type="term" value="F:ubiquitin binding"/>
    <property type="evidence" value="ECO:0007669"/>
    <property type="project" value="TreeGrafter"/>
</dbReference>
<dbReference type="AlphaFoldDB" id="A0A194S4A0"/>
<feature type="compositionally biased region" description="Acidic residues" evidence="1">
    <location>
        <begin position="473"/>
        <end position="493"/>
    </location>
</feature>
<feature type="compositionally biased region" description="Basic residues" evidence="1">
    <location>
        <begin position="709"/>
        <end position="718"/>
    </location>
</feature>
<feature type="chain" id="PRO_5008265456" description="CUE domain-containing protein" evidence="2">
    <location>
        <begin position="27"/>
        <end position="724"/>
    </location>
</feature>
<feature type="compositionally biased region" description="Pro residues" evidence="1">
    <location>
        <begin position="393"/>
        <end position="415"/>
    </location>
</feature>
<feature type="compositionally biased region" description="Low complexity" evidence="1">
    <location>
        <begin position="631"/>
        <end position="651"/>
    </location>
</feature>
<evidence type="ECO:0008006" key="5">
    <source>
        <dbReference type="Google" id="ProtNLM"/>
    </source>
</evidence>
<proteinExistence type="predicted"/>
<evidence type="ECO:0000256" key="2">
    <source>
        <dbReference type="SAM" id="SignalP"/>
    </source>
</evidence>
<dbReference type="EMBL" id="KQ474078">
    <property type="protein sequence ID" value="KPV75558.1"/>
    <property type="molecule type" value="Genomic_DNA"/>
</dbReference>
<feature type="signal peptide" evidence="2">
    <location>
        <begin position="1"/>
        <end position="26"/>
    </location>
</feature>
<feature type="compositionally biased region" description="Basic and acidic residues" evidence="1">
    <location>
        <begin position="607"/>
        <end position="624"/>
    </location>
</feature>
<feature type="compositionally biased region" description="Low complexity" evidence="1">
    <location>
        <begin position="659"/>
        <end position="670"/>
    </location>
</feature>
<protein>
    <recommendedName>
        <fullName evidence="5">CUE domain-containing protein</fullName>
    </recommendedName>
</protein>
<organism evidence="3 4">
    <name type="scientific">Rhodotorula graminis (strain WP1)</name>
    <dbReference type="NCBI Taxonomy" id="578459"/>
    <lineage>
        <taxon>Eukaryota</taxon>
        <taxon>Fungi</taxon>
        <taxon>Dikarya</taxon>
        <taxon>Basidiomycota</taxon>
        <taxon>Pucciniomycotina</taxon>
        <taxon>Microbotryomycetes</taxon>
        <taxon>Sporidiobolales</taxon>
        <taxon>Sporidiobolaceae</taxon>
        <taxon>Rhodotorula</taxon>
    </lineage>
</organism>
<dbReference type="PANTHER" id="PTHR21494:SF0">
    <property type="entry name" value="ACTIVATING SIGNAL COINTEGRATOR 1 COMPLEX SUBUNIT 2"/>
    <property type="match status" value="1"/>
</dbReference>